<sequence>MPSPVTELVQLDDPAAEDRNVSRPFPFDSERLRCNYGLSGRCTQVFQVYHGHASQRRNAVSKLLVPDISHDKEPDLMNEARKMCPEEPKTLVACLPPEMFSHRDFTASRIVRITVSGLYRPIMDLTTNWSLFMSTFWVLVCAHATLWAEGIKHGDINVNNLTYETGSDDPLQVRPKLCDHDLPTSFSNTGLLRFMATDILIGFATGRIVLKKEYWHDCESFSWLLIWILGRYCDGRQIQGPHFEEWGNHNYRDLLYNRAKFYEDQPAGRFEFRNDKVPNRLFDRAFRFLAIFARIRTGLQVKKAERGDAQILENTDEVVKLDRELQHLNSPSDTLSKIMQSLLFADSEYGGRVHGGHLEALKFAVEDCLH</sequence>
<dbReference type="InterPro" id="IPR011009">
    <property type="entry name" value="Kinase-like_dom_sf"/>
</dbReference>
<dbReference type="InterPro" id="IPR040976">
    <property type="entry name" value="Pkinase_fungal"/>
</dbReference>
<name>A0ABR3FZB8_9AGAR</name>
<feature type="domain" description="Fungal-type protein kinase" evidence="1">
    <location>
        <begin position="111"/>
        <end position="228"/>
    </location>
</feature>
<organism evidence="2 3">
    <name type="scientific">Marasmius crinis-equi</name>
    <dbReference type="NCBI Taxonomy" id="585013"/>
    <lineage>
        <taxon>Eukaryota</taxon>
        <taxon>Fungi</taxon>
        <taxon>Dikarya</taxon>
        <taxon>Basidiomycota</taxon>
        <taxon>Agaricomycotina</taxon>
        <taxon>Agaricomycetes</taxon>
        <taxon>Agaricomycetidae</taxon>
        <taxon>Agaricales</taxon>
        <taxon>Marasmiineae</taxon>
        <taxon>Marasmiaceae</taxon>
        <taxon>Marasmius</taxon>
    </lineage>
</organism>
<keyword evidence="3" id="KW-1185">Reference proteome</keyword>
<dbReference type="SUPFAM" id="SSF56112">
    <property type="entry name" value="Protein kinase-like (PK-like)"/>
    <property type="match status" value="1"/>
</dbReference>
<gene>
    <name evidence="2" type="ORF">V5O48_001169</name>
</gene>
<dbReference type="EMBL" id="JBAHYK010000021">
    <property type="protein sequence ID" value="KAL0580877.1"/>
    <property type="molecule type" value="Genomic_DNA"/>
</dbReference>
<protein>
    <recommendedName>
        <fullName evidence="1">Fungal-type protein kinase domain-containing protein</fullName>
    </recommendedName>
</protein>
<dbReference type="Proteomes" id="UP001465976">
    <property type="component" value="Unassembled WGS sequence"/>
</dbReference>
<dbReference type="Pfam" id="PF17667">
    <property type="entry name" value="Pkinase_fungal"/>
    <property type="match status" value="1"/>
</dbReference>
<comment type="caution">
    <text evidence="2">The sequence shown here is derived from an EMBL/GenBank/DDBJ whole genome shotgun (WGS) entry which is preliminary data.</text>
</comment>
<reference evidence="2 3" key="1">
    <citation type="submission" date="2024-02" db="EMBL/GenBank/DDBJ databases">
        <title>A draft genome for the cacao thread blight pathogen Marasmius crinis-equi.</title>
        <authorList>
            <person name="Cohen S.P."/>
            <person name="Baruah I.K."/>
            <person name="Amoako-Attah I."/>
            <person name="Bukari Y."/>
            <person name="Meinhardt L.W."/>
            <person name="Bailey B.A."/>
        </authorList>
    </citation>
    <scope>NUCLEOTIDE SEQUENCE [LARGE SCALE GENOMIC DNA]</scope>
    <source>
        <strain evidence="2 3">GH-76</strain>
    </source>
</reference>
<accession>A0ABR3FZB8</accession>
<evidence type="ECO:0000313" key="2">
    <source>
        <dbReference type="EMBL" id="KAL0580877.1"/>
    </source>
</evidence>
<evidence type="ECO:0000313" key="3">
    <source>
        <dbReference type="Proteomes" id="UP001465976"/>
    </source>
</evidence>
<proteinExistence type="predicted"/>
<evidence type="ECO:0000259" key="1">
    <source>
        <dbReference type="Pfam" id="PF17667"/>
    </source>
</evidence>